<keyword evidence="3 5" id="KW-1133">Transmembrane helix</keyword>
<dbReference type="PROSITE" id="PS50850">
    <property type="entry name" value="MFS"/>
    <property type="match status" value="1"/>
</dbReference>
<reference evidence="7" key="1">
    <citation type="submission" date="2021-12" db="EMBL/GenBank/DDBJ databases">
        <authorList>
            <person name="King R."/>
        </authorList>
    </citation>
    <scope>NUCLEOTIDE SEQUENCE</scope>
</reference>
<dbReference type="InterPro" id="IPR005828">
    <property type="entry name" value="MFS_sugar_transport-like"/>
</dbReference>
<sequence>MTSDDAIENVIGRFGKYQTWILVLISIGRLPTEFQLTNVVFLLPNTDFICLDEGIQNATNHCPCTQPEYDRSTIVESLISEWDLICDKKYLASLTQSMLQVGILTGSLFYGFISDRYGRRIAIVLALFCEALFTMISAFATGYWMFLIFRILIGTALGGTMLCCYVFLIELSGKSFRPYLIGLHELSYVTGYFILPIIAYFLREWRDLQLALSVPWLLVIVIYWLIPESPRWLITVGKTKEAVYVLTHIAKKNNRPIQDIEAIVDQVRCDTIKDHQKQTGSYQDLFKTPKVRFYTFITSLIWMFCSLIFFGVNQYIGQLQGNVYLNVMISAASLLPALVLIVTGTLYLKRRTTIFATFSIAGASLLIFIFVYEQSLILAFAIIGQIGAYSSFILVYLFTSEVFPTIVRNSAMGFASTFGRVGGFVAPFIVNIGIEWVSILIFSSLAFVSASLCYLLPETKNITLLNTIEQTEKPNDQIEQR</sequence>
<dbReference type="CDD" id="cd17317">
    <property type="entry name" value="MFS_SLC22"/>
    <property type="match status" value="1"/>
</dbReference>
<dbReference type="Pfam" id="PF00083">
    <property type="entry name" value="Sugar_tr"/>
    <property type="match status" value="1"/>
</dbReference>
<organism evidence="7 8">
    <name type="scientific">Diatraea saccharalis</name>
    <name type="common">sugarcane borer</name>
    <dbReference type="NCBI Taxonomy" id="40085"/>
    <lineage>
        <taxon>Eukaryota</taxon>
        <taxon>Metazoa</taxon>
        <taxon>Ecdysozoa</taxon>
        <taxon>Arthropoda</taxon>
        <taxon>Hexapoda</taxon>
        <taxon>Insecta</taxon>
        <taxon>Pterygota</taxon>
        <taxon>Neoptera</taxon>
        <taxon>Endopterygota</taxon>
        <taxon>Lepidoptera</taxon>
        <taxon>Glossata</taxon>
        <taxon>Ditrysia</taxon>
        <taxon>Pyraloidea</taxon>
        <taxon>Crambidae</taxon>
        <taxon>Crambinae</taxon>
        <taxon>Diatraea</taxon>
    </lineage>
</organism>
<evidence type="ECO:0000256" key="2">
    <source>
        <dbReference type="ARBA" id="ARBA00022692"/>
    </source>
</evidence>
<name>A0A9N9R1W4_9NEOP</name>
<keyword evidence="4 5" id="KW-0472">Membrane</keyword>
<feature type="transmembrane region" description="Helical" evidence="5">
    <location>
        <begin position="146"/>
        <end position="168"/>
    </location>
</feature>
<dbReference type="GO" id="GO:0022857">
    <property type="term" value="F:transmembrane transporter activity"/>
    <property type="evidence" value="ECO:0007669"/>
    <property type="project" value="InterPro"/>
</dbReference>
<feature type="domain" description="Major facilitator superfamily (MFS) profile" evidence="6">
    <location>
        <begin position="21"/>
        <end position="461"/>
    </location>
</feature>
<dbReference type="OrthoDB" id="5296287at2759"/>
<evidence type="ECO:0000256" key="4">
    <source>
        <dbReference type="ARBA" id="ARBA00023136"/>
    </source>
</evidence>
<feature type="transmembrane region" description="Helical" evidence="5">
    <location>
        <begin position="90"/>
        <end position="113"/>
    </location>
</feature>
<dbReference type="Proteomes" id="UP001153714">
    <property type="component" value="Chromosome 18"/>
</dbReference>
<keyword evidence="8" id="KW-1185">Reference proteome</keyword>
<feature type="transmembrane region" description="Helical" evidence="5">
    <location>
        <begin position="354"/>
        <end position="372"/>
    </location>
</feature>
<dbReference type="PANTHER" id="PTHR24064">
    <property type="entry name" value="SOLUTE CARRIER FAMILY 22 MEMBER"/>
    <property type="match status" value="1"/>
</dbReference>
<feature type="transmembrane region" description="Helical" evidence="5">
    <location>
        <begin position="208"/>
        <end position="226"/>
    </location>
</feature>
<feature type="transmembrane region" description="Helical" evidence="5">
    <location>
        <begin position="436"/>
        <end position="456"/>
    </location>
</feature>
<evidence type="ECO:0000313" key="7">
    <source>
        <dbReference type="EMBL" id="CAG9787711.1"/>
    </source>
</evidence>
<keyword evidence="2 5" id="KW-0812">Transmembrane</keyword>
<feature type="transmembrane region" description="Helical" evidence="5">
    <location>
        <begin position="180"/>
        <end position="202"/>
    </location>
</feature>
<dbReference type="AlphaFoldDB" id="A0A9N9R1W4"/>
<dbReference type="GO" id="GO:0016020">
    <property type="term" value="C:membrane"/>
    <property type="evidence" value="ECO:0007669"/>
    <property type="project" value="UniProtKB-SubCell"/>
</dbReference>
<accession>A0A9N9R1W4</accession>
<protein>
    <recommendedName>
        <fullName evidence="6">Major facilitator superfamily (MFS) profile domain-containing protein</fullName>
    </recommendedName>
</protein>
<evidence type="ECO:0000313" key="8">
    <source>
        <dbReference type="Proteomes" id="UP001153714"/>
    </source>
</evidence>
<evidence type="ECO:0000256" key="5">
    <source>
        <dbReference type="SAM" id="Phobius"/>
    </source>
</evidence>
<feature type="transmembrane region" description="Helical" evidence="5">
    <location>
        <begin position="120"/>
        <end position="140"/>
    </location>
</feature>
<dbReference type="InterPro" id="IPR020846">
    <property type="entry name" value="MFS_dom"/>
</dbReference>
<evidence type="ECO:0000256" key="3">
    <source>
        <dbReference type="ARBA" id="ARBA00022989"/>
    </source>
</evidence>
<evidence type="ECO:0000256" key="1">
    <source>
        <dbReference type="ARBA" id="ARBA00004141"/>
    </source>
</evidence>
<proteinExistence type="predicted"/>
<feature type="transmembrane region" description="Helical" evidence="5">
    <location>
        <begin position="293"/>
        <end position="312"/>
    </location>
</feature>
<evidence type="ECO:0000259" key="6">
    <source>
        <dbReference type="PROSITE" id="PS50850"/>
    </source>
</evidence>
<feature type="transmembrane region" description="Helical" evidence="5">
    <location>
        <begin position="411"/>
        <end position="430"/>
    </location>
</feature>
<dbReference type="EMBL" id="OU893349">
    <property type="protein sequence ID" value="CAG9787711.1"/>
    <property type="molecule type" value="Genomic_DNA"/>
</dbReference>
<gene>
    <name evidence="7" type="ORF">DIATSA_LOCUS5573</name>
</gene>
<feature type="transmembrane region" description="Helical" evidence="5">
    <location>
        <begin position="378"/>
        <end position="399"/>
    </location>
</feature>
<dbReference type="InterPro" id="IPR036259">
    <property type="entry name" value="MFS_trans_sf"/>
</dbReference>
<dbReference type="SUPFAM" id="SSF103473">
    <property type="entry name" value="MFS general substrate transporter"/>
    <property type="match status" value="1"/>
</dbReference>
<reference evidence="7" key="2">
    <citation type="submission" date="2022-10" db="EMBL/GenBank/DDBJ databases">
        <authorList>
            <consortium name="ENA_rothamsted_submissions"/>
            <consortium name="culmorum"/>
            <person name="King R."/>
        </authorList>
    </citation>
    <scope>NUCLEOTIDE SEQUENCE</scope>
</reference>
<comment type="subcellular location">
    <subcellularLocation>
        <location evidence="1">Membrane</location>
        <topology evidence="1">Multi-pass membrane protein</topology>
    </subcellularLocation>
</comment>
<dbReference type="Gene3D" id="1.20.1250.20">
    <property type="entry name" value="MFS general substrate transporter like domains"/>
    <property type="match status" value="1"/>
</dbReference>
<feature type="transmembrane region" description="Helical" evidence="5">
    <location>
        <begin position="324"/>
        <end position="347"/>
    </location>
</feature>